<keyword evidence="9" id="KW-1185">Reference proteome</keyword>
<evidence type="ECO:0000256" key="4">
    <source>
        <dbReference type="ARBA" id="ARBA00022692"/>
    </source>
</evidence>
<evidence type="ECO:0000256" key="7">
    <source>
        <dbReference type="RuleBase" id="RU362048"/>
    </source>
</evidence>
<keyword evidence="6 7" id="KW-0472">Membrane</keyword>
<evidence type="ECO:0000313" key="9">
    <source>
        <dbReference type="Proteomes" id="UP001172083"/>
    </source>
</evidence>
<comment type="similarity">
    <text evidence="2 7">Belongs to the UPF0056 (MarC) family.</text>
</comment>
<keyword evidence="4 7" id="KW-0812">Transmembrane</keyword>
<feature type="transmembrane region" description="Helical" evidence="7">
    <location>
        <begin position="161"/>
        <end position="183"/>
    </location>
</feature>
<evidence type="ECO:0000256" key="5">
    <source>
        <dbReference type="ARBA" id="ARBA00022989"/>
    </source>
</evidence>
<comment type="subcellular location">
    <subcellularLocation>
        <location evidence="1 7">Cell membrane</location>
        <topology evidence="1 7">Multi-pass membrane protein</topology>
    </subcellularLocation>
</comment>
<proteinExistence type="inferred from homology"/>
<feature type="transmembrane region" description="Helical" evidence="7">
    <location>
        <begin position="42"/>
        <end position="66"/>
    </location>
</feature>
<feature type="transmembrane region" description="Helical" evidence="7">
    <location>
        <begin position="131"/>
        <end position="149"/>
    </location>
</feature>
<organism evidence="8 9">
    <name type="scientific">Agaribacillus aureus</name>
    <dbReference type="NCBI Taxonomy" id="3051825"/>
    <lineage>
        <taxon>Bacteria</taxon>
        <taxon>Pseudomonadati</taxon>
        <taxon>Bacteroidota</taxon>
        <taxon>Cytophagia</taxon>
        <taxon>Cytophagales</taxon>
        <taxon>Splendidivirgaceae</taxon>
        <taxon>Agaribacillus</taxon>
    </lineage>
</organism>
<evidence type="ECO:0000256" key="2">
    <source>
        <dbReference type="ARBA" id="ARBA00009784"/>
    </source>
</evidence>
<accession>A0ABT8L5J6</accession>
<feature type="transmembrane region" description="Helical" evidence="7">
    <location>
        <begin position="12"/>
        <end position="30"/>
    </location>
</feature>
<evidence type="ECO:0000256" key="6">
    <source>
        <dbReference type="ARBA" id="ARBA00023136"/>
    </source>
</evidence>
<sequence>MLNIKEILSVSLILFSVIDIIGNIPVILELRSKTGRIYSGKATIVAGFIMILFLYAGTGLLALFGIDVASFAIAGGLILFLIGLQMVLDRHIFNPEVSDDTSSSIVPLAFPFLAGPGTMTTIIALRAEYNHVNILLGIVINLGLIYLVLKTSGWIEKKIGMAGISILRKIFGIILLSIAIKLIKTNLF</sequence>
<feature type="transmembrane region" description="Helical" evidence="7">
    <location>
        <begin position="72"/>
        <end position="93"/>
    </location>
</feature>
<dbReference type="PANTHER" id="PTHR33508">
    <property type="entry name" value="UPF0056 MEMBRANE PROTEIN YHCE"/>
    <property type="match status" value="1"/>
</dbReference>
<dbReference type="NCBIfam" id="TIGR00427">
    <property type="entry name" value="NAAT family transporter"/>
    <property type="match status" value="1"/>
</dbReference>
<feature type="transmembrane region" description="Helical" evidence="7">
    <location>
        <begin position="105"/>
        <end position="125"/>
    </location>
</feature>
<dbReference type="Proteomes" id="UP001172083">
    <property type="component" value="Unassembled WGS sequence"/>
</dbReference>
<dbReference type="EMBL" id="JAUJEB010000001">
    <property type="protein sequence ID" value="MDN5212312.1"/>
    <property type="molecule type" value="Genomic_DNA"/>
</dbReference>
<gene>
    <name evidence="8" type="ORF">QQ020_09640</name>
</gene>
<dbReference type="PANTHER" id="PTHR33508:SF1">
    <property type="entry name" value="UPF0056 MEMBRANE PROTEIN YHCE"/>
    <property type="match status" value="1"/>
</dbReference>
<dbReference type="RefSeq" id="WP_346757631.1">
    <property type="nucleotide sequence ID" value="NZ_JAUJEB010000001.1"/>
</dbReference>
<dbReference type="Pfam" id="PF01914">
    <property type="entry name" value="MarC"/>
    <property type="match status" value="1"/>
</dbReference>
<dbReference type="InterPro" id="IPR002771">
    <property type="entry name" value="Multi_antbiot-R_MarC"/>
</dbReference>
<comment type="caution">
    <text evidence="8">The sequence shown here is derived from an EMBL/GenBank/DDBJ whole genome shotgun (WGS) entry which is preliminary data.</text>
</comment>
<name>A0ABT8L5J6_9BACT</name>
<evidence type="ECO:0000313" key="8">
    <source>
        <dbReference type="EMBL" id="MDN5212312.1"/>
    </source>
</evidence>
<protein>
    <recommendedName>
        <fullName evidence="7">UPF0056 membrane protein</fullName>
    </recommendedName>
</protein>
<evidence type="ECO:0000256" key="3">
    <source>
        <dbReference type="ARBA" id="ARBA00022475"/>
    </source>
</evidence>
<keyword evidence="3" id="KW-1003">Cell membrane</keyword>
<reference evidence="8" key="1">
    <citation type="submission" date="2023-06" db="EMBL/GenBank/DDBJ databases">
        <title>Genomic of Agaribacillus aureum.</title>
        <authorList>
            <person name="Wang G."/>
        </authorList>
    </citation>
    <scope>NUCLEOTIDE SEQUENCE</scope>
    <source>
        <strain evidence="8">BMA12</strain>
    </source>
</reference>
<keyword evidence="5 7" id="KW-1133">Transmembrane helix</keyword>
<evidence type="ECO:0000256" key="1">
    <source>
        <dbReference type="ARBA" id="ARBA00004651"/>
    </source>
</evidence>